<keyword evidence="3" id="KW-0067">ATP-binding</keyword>
<evidence type="ECO:0000256" key="1">
    <source>
        <dbReference type="ARBA" id="ARBA00022741"/>
    </source>
</evidence>
<dbReference type="SUPFAM" id="SSF50891">
    <property type="entry name" value="Cyclophilin-like"/>
    <property type="match status" value="1"/>
</dbReference>
<reference evidence="5" key="1">
    <citation type="submission" date="2021-01" db="EMBL/GenBank/DDBJ databases">
        <title>KCTC 19127 draft genome.</title>
        <authorList>
            <person name="An D."/>
        </authorList>
    </citation>
    <scope>NUCLEOTIDE SEQUENCE</scope>
    <source>
        <strain evidence="5">KCTC 19127</strain>
    </source>
</reference>
<sequence>MTAGIQPAGDRALLIDTSDLNAVLALTDHLSAALSAGELAGVEDLVPAARTVLVRLAADADLDATADALRDLVGVVGAGTARGDGAPSDALVIPVRYDGPDLDDVAELTGLGRDGVIRAHTGTPWRAAFVGFAPGFAYLAGGDPALAVPRRAEPRTSLPAGSVALAGEFSAVYPRESPGGWQLIGTTDLGMWDVTVEPPATIQPGRWVRFVDVADGGSR</sequence>
<dbReference type="AlphaFoldDB" id="A0A938YKV7"/>
<keyword evidence="2 5" id="KW-0378">Hydrolase</keyword>
<dbReference type="SUPFAM" id="SSF160467">
    <property type="entry name" value="PH0987 N-terminal domain-like"/>
    <property type="match status" value="1"/>
</dbReference>
<evidence type="ECO:0000256" key="2">
    <source>
        <dbReference type="ARBA" id="ARBA00022801"/>
    </source>
</evidence>
<dbReference type="EMBL" id="JAERWL010000013">
    <property type="protein sequence ID" value="MBM9477862.1"/>
    <property type="molecule type" value="Genomic_DNA"/>
</dbReference>
<dbReference type="PANTHER" id="PTHR34698:SF2">
    <property type="entry name" value="5-OXOPROLINASE SUBUNIT B"/>
    <property type="match status" value="1"/>
</dbReference>
<dbReference type="InterPro" id="IPR029000">
    <property type="entry name" value="Cyclophilin-like_dom_sf"/>
</dbReference>
<keyword evidence="6" id="KW-1185">Reference proteome</keyword>
<dbReference type="Gene3D" id="2.40.100.10">
    <property type="entry name" value="Cyclophilin-like"/>
    <property type="match status" value="1"/>
</dbReference>
<dbReference type="Proteomes" id="UP000663801">
    <property type="component" value="Unassembled WGS sequence"/>
</dbReference>
<dbReference type="PANTHER" id="PTHR34698">
    <property type="entry name" value="5-OXOPROLINASE SUBUNIT B"/>
    <property type="match status" value="1"/>
</dbReference>
<evidence type="ECO:0000313" key="6">
    <source>
        <dbReference type="Proteomes" id="UP000663801"/>
    </source>
</evidence>
<accession>A0A938YKV7</accession>
<dbReference type="SMART" id="SM00796">
    <property type="entry name" value="AHS1"/>
    <property type="match status" value="1"/>
</dbReference>
<dbReference type="GO" id="GO:0016787">
    <property type="term" value="F:hydrolase activity"/>
    <property type="evidence" value="ECO:0007669"/>
    <property type="project" value="UniProtKB-KW"/>
</dbReference>
<dbReference type="Gene3D" id="3.30.1360.40">
    <property type="match status" value="1"/>
</dbReference>
<comment type="caution">
    <text evidence="5">The sequence shown here is derived from an EMBL/GenBank/DDBJ whole genome shotgun (WGS) entry which is preliminary data.</text>
</comment>
<evidence type="ECO:0000313" key="5">
    <source>
        <dbReference type="EMBL" id="MBM9477862.1"/>
    </source>
</evidence>
<dbReference type="Pfam" id="PF02682">
    <property type="entry name" value="CT_C_D"/>
    <property type="match status" value="1"/>
</dbReference>
<proteinExistence type="predicted"/>
<gene>
    <name evidence="5" type="ORF">JL107_15540</name>
</gene>
<evidence type="ECO:0000256" key="3">
    <source>
        <dbReference type="ARBA" id="ARBA00022840"/>
    </source>
</evidence>
<protein>
    <submittedName>
        <fullName evidence="5">Allophanate hydrolase subunit 1</fullName>
    </submittedName>
</protein>
<organism evidence="5 6">
    <name type="scientific">Nakamurella flavida</name>
    <dbReference type="NCBI Taxonomy" id="363630"/>
    <lineage>
        <taxon>Bacteria</taxon>
        <taxon>Bacillati</taxon>
        <taxon>Actinomycetota</taxon>
        <taxon>Actinomycetes</taxon>
        <taxon>Nakamurellales</taxon>
        <taxon>Nakamurellaceae</taxon>
        <taxon>Nakamurella</taxon>
    </lineage>
</organism>
<dbReference type="InterPro" id="IPR003833">
    <property type="entry name" value="CT_C_D"/>
</dbReference>
<dbReference type="GO" id="GO:0005524">
    <property type="term" value="F:ATP binding"/>
    <property type="evidence" value="ECO:0007669"/>
    <property type="project" value="UniProtKB-KW"/>
</dbReference>
<name>A0A938YKV7_9ACTN</name>
<feature type="domain" description="Carboxyltransferase" evidence="4">
    <location>
        <begin position="3"/>
        <end position="202"/>
    </location>
</feature>
<keyword evidence="1" id="KW-0547">Nucleotide-binding</keyword>
<evidence type="ECO:0000259" key="4">
    <source>
        <dbReference type="SMART" id="SM00796"/>
    </source>
</evidence>
<dbReference type="InterPro" id="IPR010016">
    <property type="entry name" value="PxpB"/>
</dbReference>